<feature type="transmembrane region" description="Helical" evidence="2">
    <location>
        <begin position="205"/>
        <end position="223"/>
    </location>
</feature>
<evidence type="ECO:0000256" key="1">
    <source>
        <dbReference type="ARBA" id="ARBA00004141"/>
    </source>
</evidence>
<dbReference type="AlphaFoldDB" id="A0A7G2F0G7"/>
<keyword evidence="2" id="KW-0472">Membrane</keyword>
<feature type="domain" description="Ubiquitin-like" evidence="3">
    <location>
        <begin position="7"/>
        <end position="73"/>
    </location>
</feature>
<keyword evidence="2" id="KW-0812">Transmembrane</keyword>
<comment type="subcellular location">
    <subcellularLocation>
        <location evidence="1">Membrane</location>
        <topology evidence="1">Multi-pass membrane protein</topology>
    </subcellularLocation>
</comment>
<dbReference type="EMBL" id="LR881469">
    <property type="protein sequence ID" value="CAD5328977.1"/>
    <property type="molecule type" value="Genomic_DNA"/>
</dbReference>
<organism evidence="4 5">
    <name type="scientific">Arabidopsis thaliana</name>
    <name type="common">Mouse-ear cress</name>
    <dbReference type="NCBI Taxonomy" id="3702"/>
    <lineage>
        <taxon>Eukaryota</taxon>
        <taxon>Viridiplantae</taxon>
        <taxon>Streptophyta</taxon>
        <taxon>Embryophyta</taxon>
        <taxon>Tracheophyta</taxon>
        <taxon>Spermatophyta</taxon>
        <taxon>Magnoliopsida</taxon>
        <taxon>eudicotyledons</taxon>
        <taxon>Gunneridae</taxon>
        <taxon>Pentapetalae</taxon>
        <taxon>rosids</taxon>
        <taxon>malvids</taxon>
        <taxon>Brassicales</taxon>
        <taxon>Brassicaceae</taxon>
        <taxon>Camelineae</taxon>
        <taxon>Arabidopsis</taxon>
    </lineage>
</organism>
<dbReference type="InterPro" id="IPR029071">
    <property type="entry name" value="Ubiquitin-like_domsf"/>
</dbReference>
<dbReference type="Pfam" id="PF13881">
    <property type="entry name" value="Rad60-SLD_2"/>
    <property type="match status" value="1"/>
</dbReference>
<evidence type="ECO:0000259" key="3">
    <source>
        <dbReference type="PROSITE" id="PS50053"/>
    </source>
</evidence>
<accession>A0A7G2F0G7</accession>
<dbReference type="CDD" id="cd01814">
    <property type="entry name" value="Ubl_MUBs_plant"/>
    <property type="match status" value="1"/>
</dbReference>
<proteinExistence type="predicted"/>
<keyword evidence="2" id="KW-1133">Transmembrane helix</keyword>
<sequence length="271" mass="29277">MPEEESIDIKFRLYDGSDIGPFRYSAASTVDFLKQRVVSDWPKGKTVVPKGINEVKLISSGKILENNKTVGQCKTPFGDIAGGVIVMHVVVQPSLAKSKTEKKVDKAPKATLRQSTKAGLLHETKLLSVLSSSGQGSSVIPGKTVPDGSHLHHRGVGSTVTALIWERNKLKALKLHPNVTVLASLGDVSQQQRFTLLGGWHRRRVSIFNPINLIATAVISSVVLSEQMFVGRIIGAFVIIIGISFVLWGKMGEQTTPPPPPPPPEPEATEV</sequence>
<dbReference type="InterPro" id="IPR000626">
    <property type="entry name" value="Ubiquitin-like_dom"/>
</dbReference>
<dbReference type="InterPro" id="IPR037185">
    <property type="entry name" value="EmrE-like"/>
</dbReference>
<feature type="transmembrane region" description="Helical" evidence="2">
    <location>
        <begin position="229"/>
        <end position="248"/>
    </location>
</feature>
<gene>
    <name evidence="4" type="ORF">AT9943_LOCUS16594</name>
</gene>
<evidence type="ECO:0000313" key="4">
    <source>
        <dbReference type="EMBL" id="CAD5328977.1"/>
    </source>
</evidence>
<dbReference type="PANTHER" id="PTHR13169:SF3">
    <property type="entry name" value="MEMBRANE-ANCHORED UBIQUITIN-FOLD PROTEIN 3"/>
    <property type="match status" value="1"/>
</dbReference>
<evidence type="ECO:0000313" key="5">
    <source>
        <dbReference type="Proteomes" id="UP000516314"/>
    </source>
</evidence>
<dbReference type="SUPFAM" id="SSF54236">
    <property type="entry name" value="Ubiquitin-like"/>
    <property type="match status" value="1"/>
</dbReference>
<dbReference type="SUPFAM" id="SSF103481">
    <property type="entry name" value="Multidrug resistance efflux transporter EmrE"/>
    <property type="match status" value="1"/>
</dbReference>
<protein>
    <submittedName>
        <fullName evidence="4">(thale cress) hypothetical protein</fullName>
    </submittedName>
</protein>
<name>A0A7G2F0G7_ARATH</name>
<dbReference type="InterPro" id="IPR039540">
    <property type="entry name" value="UBL3-like_ubiquitin_dom"/>
</dbReference>
<dbReference type="FunFam" id="3.10.20.90:FF:000361">
    <property type="entry name" value="Membrane-anchored ubiquitin-fold protein"/>
    <property type="match status" value="1"/>
</dbReference>
<dbReference type="Proteomes" id="UP000516314">
    <property type="component" value="Chromosome 4"/>
</dbReference>
<dbReference type="PANTHER" id="PTHR13169">
    <property type="entry name" value="UBIQUITIN-LIKE PROTEIN 3 HCG-1 PROTEIN"/>
    <property type="match status" value="1"/>
</dbReference>
<evidence type="ECO:0000256" key="2">
    <source>
        <dbReference type="SAM" id="Phobius"/>
    </source>
</evidence>
<dbReference type="InterPro" id="IPR040015">
    <property type="entry name" value="UBL3-like"/>
</dbReference>
<reference evidence="4 5" key="1">
    <citation type="submission" date="2020-09" db="EMBL/GenBank/DDBJ databases">
        <authorList>
            <person name="Ashkenazy H."/>
        </authorList>
    </citation>
    <scope>NUCLEOTIDE SEQUENCE [LARGE SCALE GENOMIC DNA]</scope>
    <source>
        <strain evidence="5">cv. Cdm-0</strain>
    </source>
</reference>
<dbReference type="PROSITE" id="PS50053">
    <property type="entry name" value="UBIQUITIN_2"/>
    <property type="match status" value="1"/>
</dbReference>
<dbReference type="Gene3D" id="3.10.20.90">
    <property type="entry name" value="Phosphatidylinositol 3-kinase Catalytic Subunit, Chain A, domain 1"/>
    <property type="match status" value="1"/>
</dbReference>